<proteinExistence type="predicted"/>
<evidence type="ECO:0000256" key="3">
    <source>
        <dbReference type="ARBA" id="ARBA00023163"/>
    </source>
</evidence>
<dbReference type="InterPro" id="IPR018060">
    <property type="entry name" value="HTH_AraC"/>
</dbReference>
<dbReference type="Proteomes" id="UP000563050">
    <property type="component" value="Unassembled WGS sequence"/>
</dbReference>
<dbReference type="PANTHER" id="PTHR43130">
    <property type="entry name" value="ARAC-FAMILY TRANSCRIPTIONAL REGULATOR"/>
    <property type="match status" value="1"/>
</dbReference>
<evidence type="ECO:0000313" key="6">
    <source>
        <dbReference type="Proteomes" id="UP000563050"/>
    </source>
</evidence>
<dbReference type="PROSITE" id="PS01124">
    <property type="entry name" value="HTH_ARAC_FAMILY_2"/>
    <property type="match status" value="1"/>
</dbReference>
<protein>
    <submittedName>
        <fullName evidence="5">AraC family carnitine catabolism transcriptional activator</fullName>
    </submittedName>
</protein>
<keyword evidence="2" id="KW-0238">DNA-binding</keyword>
<dbReference type="InterPro" id="IPR029062">
    <property type="entry name" value="Class_I_gatase-like"/>
</dbReference>
<comment type="caution">
    <text evidence="5">The sequence shown here is derived from an EMBL/GenBank/DDBJ whole genome shotgun (WGS) entry which is preliminary data.</text>
</comment>
<evidence type="ECO:0000259" key="4">
    <source>
        <dbReference type="PROSITE" id="PS01124"/>
    </source>
</evidence>
<dbReference type="Pfam" id="PF01965">
    <property type="entry name" value="DJ-1_PfpI"/>
    <property type="match status" value="1"/>
</dbReference>
<organism evidence="5 6">
    <name type="scientific">Halomonas fontilapidosi</name>
    <dbReference type="NCBI Taxonomy" id="616675"/>
    <lineage>
        <taxon>Bacteria</taxon>
        <taxon>Pseudomonadati</taxon>
        <taxon>Pseudomonadota</taxon>
        <taxon>Gammaproteobacteria</taxon>
        <taxon>Oceanospirillales</taxon>
        <taxon>Halomonadaceae</taxon>
        <taxon>Halomonas</taxon>
    </lineage>
</organism>
<gene>
    <name evidence="5" type="ORF">FHR95_001617</name>
</gene>
<dbReference type="SMART" id="SM00342">
    <property type="entry name" value="HTH_ARAC"/>
    <property type="match status" value="1"/>
</dbReference>
<dbReference type="GO" id="GO:0003700">
    <property type="term" value="F:DNA-binding transcription factor activity"/>
    <property type="evidence" value="ECO:0007669"/>
    <property type="project" value="InterPro"/>
</dbReference>
<dbReference type="Pfam" id="PF12833">
    <property type="entry name" value="HTH_18"/>
    <property type="match status" value="1"/>
</dbReference>
<dbReference type="RefSeq" id="WP_183314008.1">
    <property type="nucleotide sequence ID" value="NZ_JACHXQ010000004.1"/>
</dbReference>
<accession>A0A7W5DJI2</accession>
<dbReference type="GO" id="GO:0043565">
    <property type="term" value="F:sequence-specific DNA binding"/>
    <property type="evidence" value="ECO:0007669"/>
    <property type="project" value="InterPro"/>
</dbReference>
<reference evidence="5 6" key="1">
    <citation type="submission" date="2020-08" db="EMBL/GenBank/DDBJ databases">
        <title>Genomic Encyclopedia of Type Strains, Phase III (KMG-III): the genomes of soil and plant-associated and newly described type strains.</title>
        <authorList>
            <person name="Whitman W."/>
        </authorList>
    </citation>
    <scope>NUCLEOTIDE SEQUENCE [LARGE SCALE GENOMIC DNA]</scope>
    <source>
        <strain evidence="5 6">CECT 7341</strain>
    </source>
</reference>
<dbReference type="SUPFAM" id="SSF52317">
    <property type="entry name" value="Class I glutamine amidotransferase-like"/>
    <property type="match status" value="1"/>
</dbReference>
<feature type="domain" description="HTH araC/xylS-type" evidence="4">
    <location>
        <begin position="222"/>
        <end position="320"/>
    </location>
</feature>
<evidence type="ECO:0000256" key="2">
    <source>
        <dbReference type="ARBA" id="ARBA00023125"/>
    </source>
</evidence>
<dbReference type="InterPro" id="IPR052158">
    <property type="entry name" value="INH-QAR"/>
</dbReference>
<dbReference type="PANTHER" id="PTHR43130:SF3">
    <property type="entry name" value="HTH-TYPE TRANSCRIPTIONAL REGULATOR RV1931C"/>
    <property type="match status" value="1"/>
</dbReference>
<dbReference type="InterPro" id="IPR002818">
    <property type="entry name" value="DJ-1/PfpI"/>
</dbReference>
<keyword evidence="6" id="KW-1185">Reference proteome</keyword>
<dbReference type="InterPro" id="IPR009057">
    <property type="entry name" value="Homeodomain-like_sf"/>
</dbReference>
<keyword evidence="3" id="KW-0804">Transcription</keyword>
<dbReference type="AlphaFoldDB" id="A0A7W5DJI2"/>
<dbReference type="PROSITE" id="PS00041">
    <property type="entry name" value="HTH_ARAC_FAMILY_1"/>
    <property type="match status" value="1"/>
</dbReference>
<dbReference type="InterPro" id="IPR018062">
    <property type="entry name" value="HTH_AraC-typ_CS"/>
</dbReference>
<evidence type="ECO:0000256" key="1">
    <source>
        <dbReference type="ARBA" id="ARBA00023015"/>
    </source>
</evidence>
<dbReference type="EMBL" id="JACHXQ010000004">
    <property type="protein sequence ID" value="MBB3184057.1"/>
    <property type="molecule type" value="Genomic_DNA"/>
</dbReference>
<dbReference type="Gene3D" id="1.10.10.60">
    <property type="entry name" value="Homeodomain-like"/>
    <property type="match status" value="1"/>
</dbReference>
<sequence>MRLEYHGPLPESVGFLLLPRFSMMAFFAAVEPLRIANRISDRPLFDWTLISVDGEPVTASNGMTLLSDHSIHEVHHLPTLAVCSGFEPEAHLARPLMGWLHRLDEAGCVLGGLDTGCFLLAAAGLLKGERVTLHWESLPAFRERFPAIQTSDELFELGERRFSCAGGAAAMDMVLEVIARRHGSRLAIDVSEQLIHERLRSRHDQQRMTLARRLGTHNRRLVEAVALMERHLEMPLELADIARRSGISQRQLQRLFEQHLATSPRRWYLTLRLGRAQHLLTETDMDVLSVGLACGFTSGPSFSRAFREHYGQSPREARRQASE</sequence>
<dbReference type="SUPFAM" id="SSF46689">
    <property type="entry name" value="Homeodomain-like"/>
    <property type="match status" value="2"/>
</dbReference>
<name>A0A7W5DJI2_9GAMM</name>
<evidence type="ECO:0000313" key="5">
    <source>
        <dbReference type="EMBL" id="MBB3184057.1"/>
    </source>
</evidence>
<dbReference type="Gene3D" id="3.40.50.880">
    <property type="match status" value="1"/>
</dbReference>
<dbReference type="CDD" id="cd03136">
    <property type="entry name" value="GATase1_AraC_ArgR_like"/>
    <property type="match status" value="1"/>
</dbReference>
<keyword evidence="1" id="KW-0805">Transcription regulation</keyword>